<reference evidence="5" key="1">
    <citation type="submission" date="2008-10" db="EMBL/GenBank/DDBJ databases">
        <title>Analysis of VEGF gene from Pseudocowpox virus isolated in Italy.</title>
        <authorList>
            <person name="Scagliarini A."/>
            <person name="Vaccari F."/>
            <person name="Gallina L."/>
        </authorList>
    </citation>
    <scope>NUCLEOTIDE SEQUENCE</scope>
    <source>
        <strain evidence="5">IT1303/05</strain>
    </source>
</reference>
<dbReference type="EC" id="2.7.10.1" evidence="5"/>
<dbReference type="GO" id="GO:0001666">
    <property type="term" value="P:response to hypoxia"/>
    <property type="evidence" value="ECO:0007669"/>
    <property type="project" value="TreeGrafter"/>
</dbReference>
<keyword evidence="2" id="KW-1015">Disulfide bond</keyword>
<protein>
    <submittedName>
        <fullName evidence="5">VEGF</fullName>
        <ecNumber evidence="5">2.7.10.1</ecNumber>
    </submittedName>
</protein>
<dbReference type="InterPro" id="IPR029034">
    <property type="entry name" value="Cystine-knot_cytokine"/>
</dbReference>
<dbReference type="SMART" id="SM00141">
    <property type="entry name" value="PDGF"/>
    <property type="match status" value="1"/>
</dbReference>
<dbReference type="GO" id="GO:0050930">
    <property type="term" value="P:induction of positive chemotaxis"/>
    <property type="evidence" value="ECO:0007669"/>
    <property type="project" value="TreeGrafter"/>
</dbReference>
<dbReference type="GO" id="GO:0001938">
    <property type="term" value="P:positive regulation of endothelial cell proliferation"/>
    <property type="evidence" value="ECO:0007669"/>
    <property type="project" value="TreeGrafter"/>
</dbReference>
<dbReference type="GO" id="GO:0005615">
    <property type="term" value="C:extracellular space"/>
    <property type="evidence" value="ECO:0007669"/>
    <property type="project" value="TreeGrafter"/>
</dbReference>
<feature type="domain" description="Platelet-derived growth factor (PDGF) family profile" evidence="4">
    <location>
        <begin position="34"/>
        <end position="133"/>
    </location>
</feature>
<name>B6VAE8_9POXV</name>
<sequence length="144" mass="16028">MKLLSFKLSVIITVCLHQYCMLSASPTTQIPSTTPRRWTDVLGSGSCKPRETVVRISDEYPSLTSQRFSPPCVSVMRCGGCCNDESLECVPTEEANITMEVMSVSVSSTDSNPGMQNMQFVEHLHCDCRPKTKPTPEPQDQPRR</sequence>
<dbReference type="EMBL" id="FJ357713">
    <property type="protein sequence ID" value="ACJ06526.1"/>
    <property type="molecule type" value="Genomic_DNA"/>
</dbReference>
<proteinExistence type="inferred from homology"/>
<evidence type="ECO:0000259" key="4">
    <source>
        <dbReference type="PROSITE" id="PS50278"/>
    </source>
</evidence>
<dbReference type="InterPro" id="IPR050507">
    <property type="entry name" value="PDGF/VEGF_growth_factor"/>
</dbReference>
<dbReference type="Pfam" id="PF00341">
    <property type="entry name" value="PDGF"/>
    <property type="match status" value="1"/>
</dbReference>
<dbReference type="CDD" id="cd00135">
    <property type="entry name" value="PDGF"/>
    <property type="match status" value="1"/>
</dbReference>
<evidence type="ECO:0000256" key="1">
    <source>
        <dbReference type="ARBA" id="ARBA00023030"/>
    </source>
</evidence>
<accession>B6VAE8</accession>
<dbReference type="PANTHER" id="PTHR12025">
    <property type="entry name" value="VASCULAR ENDOTHELIAL GROWTH FACTOR"/>
    <property type="match status" value="1"/>
</dbReference>
<comment type="similarity">
    <text evidence="3">Belongs to the PDGF/VEGF growth factor family.</text>
</comment>
<dbReference type="GO" id="GO:0005172">
    <property type="term" value="F:vascular endothelial growth factor receptor binding"/>
    <property type="evidence" value="ECO:0007669"/>
    <property type="project" value="TreeGrafter"/>
</dbReference>
<dbReference type="Gene3D" id="2.10.90.10">
    <property type="entry name" value="Cystine-knot cytokines"/>
    <property type="match status" value="1"/>
</dbReference>
<evidence type="ECO:0000313" key="5">
    <source>
        <dbReference type="EMBL" id="ACJ06526.1"/>
    </source>
</evidence>
<dbReference type="SUPFAM" id="SSF57501">
    <property type="entry name" value="Cystine-knot cytokines"/>
    <property type="match status" value="1"/>
</dbReference>
<dbReference type="InterPro" id="IPR000072">
    <property type="entry name" value="PDGF/VEGF_dom"/>
</dbReference>
<dbReference type="PROSITE" id="PS50278">
    <property type="entry name" value="PDGF_2"/>
    <property type="match status" value="1"/>
</dbReference>
<dbReference type="GO" id="GO:0004714">
    <property type="term" value="F:transmembrane receptor protein tyrosine kinase activity"/>
    <property type="evidence" value="ECO:0007669"/>
    <property type="project" value="UniProtKB-EC"/>
</dbReference>
<dbReference type="InterPro" id="IPR023581">
    <property type="entry name" value="PD_growth_factor_CS"/>
</dbReference>
<keyword evidence="5" id="KW-0808">Transferase</keyword>
<evidence type="ECO:0000256" key="2">
    <source>
        <dbReference type="ARBA" id="ARBA00023157"/>
    </source>
</evidence>
<organism evidence="5">
    <name type="scientific">Pseudocowpox virus</name>
    <dbReference type="NCBI Taxonomy" id="129726"/>
    <lineage>
        <taxon>Viruses</taxon>
        <taxon>Varidnaviria</taxon>
        <taxon>Bamfordvirae</taxon>
        <taxon>Nucleocytoviricota</taxon>
        <taxon>Pokkesviricetes</taxon>
        <taxon>Chitovirales</taxon>
        <taxon>Poxviridae</taxon>
        <taxon>Chordopoxvirinae</taxon>
        <taxon>Parapoxvirus</taxon>
        <taxon>Parapoxvirus pseudocowpox</taxon>
    </lineage>
</organism>
<dbReference type="GO" id="GO:0042056">
    <property type="term" value="F:chemoattractant activity"/>
    <property type="evidence" value="ECO:0007669"/>
    <property type="project" value="TreeGrafter"/>
</dbReference>
<keyword evidence="1 3" id="KW-0339">Growth factor</keyword>
<dbReference type="GO" id="GO:0008083">
    <property type="term" value="F:growth factor activity"/>
    <property type="evidence" value="ECO:0007669"/>
    <property type="project" value="UniProtKB-KW"/>
</dbReference>
<evidence type="ECO:0000256" key="3">
    <source>
        <dbReference type="RuleBase" id="RU003818"/>
    </source>
</evidence>
<dbReference type="PANTHER" id="PTHR12025:SF12">
    <property type="entry name" value="VASCULAR ENDOTHELIAL GROWTH FACTOR B"/>
    <property type="match status" value="1"/>
</dbReference>
<dbReference type="GO" id="GO:0016020">
    <property type="term" value="C:membrane"/>
    <property type="evidence" value="ECO:0007669"/>
    <property type="project" value="InterPro"/>
</dbReference>
<dbReference type="PROSITE" id="PS00249">
    <property type="entry name" value="PDGF_1"/>
    <property type="match status" value="1"/>
</dbReference>